<dbReference type="InterPro" id="IPR047773">
    <property type="entry name" value="YHYH_dom_bact"/>
</dbReference>
<proteinExistence type="predicted"/>
<gene>
    <name evidence="1" type="ORF">METZ01_LOCUS504428</name>
</gene>
<dbReference type="NCBIfam" id="NF033223">
    <property type="entry name" value="YHYH_alt"/>
    <property type="match status" value="1"/>
</dbReference>
<evidence type="ECO:0008006" key="2">
    <source>
        <dbReference type="Google" id="ProtNLM"/>
    </source>
</evidence>
<protein>
    <recommendedName>
        <fullName evidence="2">YHYH domain-containing protein</fullName>
    </recommendedName>
</protein>
<dbReference type="EMBL" id="UINC01222685">
    <property type="protein sequence ID" value="SVE51574.1"/>
    <property type="molecule type" value="Genomic_DNA"/>
</dbReference>
<dbReference type="AlphaFoldDB" id="A0A383E4R0"/>
<evidence type="ECO:0000313" key="1">
    <source>
        <dbReference type="EMBL" id="SVE51574.1"/>
    </source>
</evidence>
<reference evidence="1" key="1">
    <citation type="submission" date="2018-05" db="EMBL/GenBank/DDBJ databases">
        <authorList>
            <person name="Lanie J.A."/>
            <person name="Ng W.-L."/>
            <person name="Kazmierczak K.M."/>
            <person name="Andrzejewski T.M."/>
            <person name="Davidsen T.M."/>
            <person name="Wayne K.J."/>
            <person name="Tettelin H."/>
            <person name="Glass J.I."/>
            <person name="Rusch D."/>
            <person name="Podicherti R."/>
            <person name="Tsui H.-C.T."/>
            <person name="Winkler M.E."/>
        </authorList>
    </citation>
    <scope>NUCLEOTIDE SEQUENCE</scope>
</reference>
<accession>A0A383E4R0</accession>
<name>A0A383E4R0_9ZZZZ</name>
<sequence>MKTLIATLLMIGVFGLSGMMVSDSAEAHSGRTDAYGGHNCSDQSKRKGLCTGYHYHR</sequence>
<organism evidence="1">
    <name type="scientific">marine metagenome</name>
    <dbReference type="NCBI Taxonomy" id="408172"/>
    <lineage>
        <taxon>unclassified sequences</taxon>
        <taxon>metagenomes</taxon>
        <taxon>ecological metagenomes</taxon>
    </lineage>
</organism>